<organism evidence="2">
    <name type="scientific">marine metagenome</name>
    <dbReference type="NCBI Taxonomy" id="408172"/>
    <lineage>
        <taxon>unclassified sequences</taxon>
        <taxon>metagenomes</taxon>
        <taxon>ecological metagenomes</taxon>
    </lineage>
</organism>
<sequence length="193" mass="21180">MSLLLLLSMKRIVTTILKTKMKMSKAVHGLYNDDHQLIAGVKALREAGISIKEIYNPYPVHGLDAAAGIPRTRLAICSFIYGMTGVSLGLLMMTYMMIWDWPMDIGGKPSFSLIENITAWVPILFESGVFCAAHGIAITFLLRSWVLPGVSSKNPDLRTTDDLHLVELSLDGEELDNAKAILKSSGAVEINEC</sequence>
<keyword evidence="1" id="KW-0812">Transmembrane</keyword>
<gene>
    <name evidence="2" type="ORF">METZ01_LOCUS486641</name>
</gene>
<keyword evidence="1" id="KW-0472">Membrane</keyword>
<evidence type="ECO:0008006" key="3">
    <source>
        <dbReference type="Google" id="ProtNLM"/>
    </source>
</evidence>
<evidence type="ECO:0000256" key="1">
    <source>
        <dbReference type="SAM" id="Phobius"/>
    </source>
</evidence>
<name>A0A383CN45_9ZZZZ</name>
<dbReference type="PANTHER" id="PTHR40394:SF2">
    <property type="entry name" value="QUINOL:CYTOCHROME C OXIDOREDUCTASE MEMBRANE PROTEIN"/>
    <property type="match status" value="1"/>
</dbReference>
<accession>A0A383CN45</accession>
<reference evidence="2" key="1">
    <citation type="submission" date="2018-05" db="EMBL/GenBank/DDBJ databases">
        <authorList>
            <person name="Lanie J.A."/>
            <person name="Ng W.-L."/>
            <person name="Kazmierczak K.M."/>
            <person name="Andrzejewski T.M."/>
            <person name="Davidsen T.M."/>
            <person name="Wayne K.J."/>
            <person name="Tettelin H."/>
            <person name="Glass J.I."/>
            <person name="Rusch D."/>
            <person name="Podicherti R."/>
            <person name="Tsui H.-C.T."/>
            <person name="Winkler M.E."/>
        </authorList>
    </citation>
    <scope>NUCLEOTIDE SEQUENCE</scope>
</reference>
<dbReference type="InterPro" id="IPR021776">
    <property type="entry name" value="ActD"/>
</dbReference>
<protein>
    <recommendedName>
        <fullName evidence="3">DUF3341 domain-containing protein</fullName>
    </recommendedName>
</protein>
<proteinExistence type="predicted"/>
<dbReference type="PANTHER" id="PTHR40394">
    <property type="entry name" value="LIPOPROTEIN-RELATED"/>
    <property type="match status" value="1"/>
</dbReference>
<dbReference type="AlphaFoldDB" id="A0A383CN45"/>
<feature type="transmembrane region" description="Helical" evidence="1">
    <location>
        <begin position="79"/>
        <end position="99"/>
    </location>
</feature>
<dbReference type="EMBL" id="UINC01210357">
    <property type="protein sequence ID" value="SVE33787.1"/>
    <property type="molecule type" value="Genomic_DNA"/>
</dbReference>
<evidence type="ECO:0000313" key="2">
    <source>
        <dbReference type="EMBL" id="SVE33787.1"/>
    </source>
</evidence>
<dbReference type="Pfam" id="PF11821">
    <property type="entry name" value="ActD"/>
    <property type="match status" value="1"/>
</dbReference>
<feature type="transmembrane region" description="Helical" evidence="1">
    <location>
        <begin position="119"/>
        <end position="142"/>
    </location>
</feature>
<keyword evidence="1" id="KW-1133">Transmembrane helix</keyword>